<dbReference type="Pfam" id="PF02668">
    <property type="entry name" value="TauD"/>
    <property type="match status" value="1"/>
</dbReference>
<dbReference type="GO" id="GO:0016706">
    <property type="term" value="F:2-oxoglutarate-dependent dioxygenase activity"/>
    <property type="evidence" value="ECO:0007669"/>
    <property type="project" value="UniProtKB-ARBA"/>
</dbReference>
<comment type="cofactor">
    <cofactor evidence="1">
        <name>Fe(2+)</name>
        <dbReference type="ChEBI" id="CHEBI:29033"/>
    </cofactor>
</comment>
<dbReference type="GO" id="GO:0017000">
    <property type="term" value="P:antibiotic biosynthetic process"/>
    <property type="evidence" value="ECO:0007669"/>
    <property type="project" value="UniProtKB-KW"/>
</dbReference>
<reference evidence="7" key="1">
    <citation type="journal article" date="2011" name="Stand. Genomic Sci.">
        <title>Genome sequence of the filamentous, gliding Thiothrix nivea neotype strain (JP2(T)).</title>
        <authorList>
            <person name="Lapidus A."/>
            <person name="Nolan M."/>
            <person name="Lucas S."/>
            <person name="Glavina Del Rio T."/>
            <person name="Tice H."/>
            <person name="Cheng J.F."/>
            <person name="Tapia R."/>
            <person name="Han C."/>
            <person name="Goodwin L."/>
            <person name="Pitluck S."/>
            <person name="Liolios K."/>
            <person name="Pagani I."/>
            <person name="Ivanova N."/>
            <person name="Huntemann M."/>
            <person name="Mavromatis K."/>
            <person name="Mikhailova N."/>
            <person name="Pati A."/>
            <person name="Chen A."/>
            <person name="Palaniappan K."/>
            <person name="Land M."/>
            <person name="Brambilla E.M."/>
            <person name="Rohde M."/>
            <person name="Abt B."/>
            <person name="Verbarg S."/>
            <person name="Goker M."/>
            <person name="Bristow J."/>
            <person name="Eisen J.A."/>
            <person name="Markowitz V."/>
            <person name="Hugenholtz P."/>
            <person name="Kyrpides N.C."/>
            <person name="Klenk H.P."/>
            <person name="Woyke T."/>
        </authorList>
    </citation>
    <scope>NUCLEOTIDE SEQUENCE [LARGE SCALE GENOMIC DNA]</scope>
    <source>
        <strain evidence="7">ATCC 35100 / DSM 5205 / JP2</strain>
    </source>
</reference>
<sequence length="356" mass="39705">MSAITQVPNHPATDASAWETADFASPEDYSVKLTAGNLDELDSALRAVKAHGLSLTEITRDNFPLPGMTASIRRWCDELGQGRGFFVLDRLPVERYSVEEIEMIYWGIGTHMGKAVSQSVMGDMIGRVMDHSREDPHARAYRNRQALVPHTDFASVVGLLCIRPGRDGGETLLTSAASINNVMLEETPEQLERLYHGYYRHRRGEQGPDEKEYTEQKTPVLWSVDGRIGCHYTRPYVVNGQIAAGEPLDAFALAALDTFDRVASRDDLQLRFTIQAGQAVFMSNYSVLHGRTAFEDHDEIERRRLLLRLWLLCPGLQPLPDCSLDSHEGITPQPGRKPTFDWGAVNASKPGENAVN</sequence>
<dbReference type="InterPro" id="IPR003819">
    <property type="entry name" value="TauD/TfdA-like"/>
</dbReference>
<feature type="region of interest" description="Disordered" evidence="4">
    <location>
        <begin position="333"/>
        <end position="356"/>
    </location>
</feature>
<evidence type="ECO:0000313" key="7">
    <source>
        <dbReference type="Proteomes" id="UP000005317"/>
    </source>
</evidence>
<organism evidence="6 7">
    <name type="scientific">Thiothrix nivea (strain ATCC 35100 / DSM 5205 / JP2)</name>
    <dbReference type="NCBI Taxonomy" id="870187"/>
    <lineage>
        <taxon>Bacteria</taxon>
        <taxon>Pseudomonadati</taxon>
        <taxon>Pseudomonadota</taxon>
        <taxon>Gammaproteobacteria</taxon>
        <taxon>Thiotrichales</taxon>
        <taxon>Thiotrichaceae</taxon>
        <taxon>Thiothrix</taxon>
    </lineage>
</organism>
<keyword evidence="3" id="KW-0045">Antibiotic biosynthesis</keyword>
<dbReference type="InterPro" id="IPR050411">
    <property type="entry name" value="AlphaKG_dependent_hydroxylases"/>
</dbReference>
<evidence type="ECO:0000256" key="2">
    <source>
        <dbReference type="ARBA" id="ARBA00023002"/>
    </source>
</evidence>
<evidence type="ECO:0000259" key="5">
    <source>
        <dbReference type="Pfam" id="PF02668"/>
    </source>
</evidence>
<proteinExistence type="predicted"/>
<dbReference type="Gene3D" id="3.60.130.10">
    <property type="entry name" value="Clavaminate synthase-like"/>
    <property type="match status" value="1"/>
</dbReference>
<dbReference type="AlphaFoldDB" id="A0A656HIP5"/>
<protein>
    <submittedName>
        <fullName evidence="6">Taurine catabolism dioxygenase TauD/TfdA</fullName>
    </submittedName>
</protein>
<evidence type="ECO:0000313" key="6">
    <source>
        <dbReference type="EMBL" id="EIJ36798.1"/>
    </source>
</evidence>
<name>A0A656HIP5_THINJ</name>
<dbReference type="InterPro" id="IPR042098">
    <property type="entry name" value="TauD-like_sf"/>
</dbReference>
<dbReference type="EMBL" id="JH651384">
    <property type="protein sequence ID" value="EIJ36798.1"/>
    <property type="molecule type" value="Genomic_DNA"/>
</dbReference>
<dbReference type="RefSeq" id="WP_002710665.1">
    <property type="nucleotide sequence ID" value="NZ_JH651384.1"/>
</dbReference>
<keyword evidence="2" id="KW-0560">Oxidoreductase</keyword>
<gene>
    <name evidence="6" type="ORF">Thini_4316</name>
</gene>
<evidence type="ECO:0000256" key="4">
    <source>
        <dbReference type="SAM" id="MobiDB-lite"/>
    </source>
</evidence>
<dbReference type="SUPFAM" id="SSF51197">
    <property type="entry name" value="Clavaminate synthase-like"/>
    <property type="match status" value="1"/>
</dbReference>
<feature type="domain" description="TauD/TfdA-like" evidence="5">
    <location>
        <begin position="57"/>
        <end position="310"/>
    </location>
</feature>
<keyword evidence="7" id="KW-1185">Reference proteome</keyword>
<keyword evidence="6" id="KW-0223">Dioxygenase</keyword>
<dbReference type="PANTHER" id="PTHR10696">
    <property type="entry name" value="GAMMA-BUTYROBETAINE HYDROXYLASE-RELATED"/>
    <property type="match status" value="1"/>
</dbReference>
<evidence type="ECO:0000256" key="1">
    <source>
        <dbReference type="ARBA" id="ARBA00001954"/>
    </source>
</evidence>
<evidence type="ECO:0000256" key="3">
    <source>
        <dbReference type="ARBA" id="ARBA00023194"/>
    </source>
</evidence>
<dbReference type="Proteomes" id="UP000005317">
    <property type="component" value="Unassembled WGS sequence"/>
</dbReference>
<accession>A0A656HIP5</accession>
<dbReference type="OrthoDB" id="753054at2"/>
<dbReference type="PANTHER" id="PTHR10696:SF56">
    <property type="entry name" value="TAUD_TFDA-LIKE DOMAIN-CONTAINING PROTEIN"/>
    <property type="match status" value="1"/>
</dbReference>